<keyword evidence="2" id="KW-0472">Membrane</keyword>
<feature type="transmembrane region" description="Helical" evidence="2">
    <location>
        <begin position="350"/>
        <end position="368"/>
    </location>
</feature>
<organism evidence="3 4">
    <name type="scientific">Heracleum sosnowskyi</name>
    <dbReference type="NCBI Taxonomy" id="360622"/>
    <lineage>
        <taxon>Eukaryota</taxon>
        <taxon>Viridiplantae</taxon>
        <taxon>Streptophyta</taxon>
        <taxon>Embryophyta</taxon>
        <taxon>Tracheophyta</taxon>
        <taxon>Spermatophyta</taxon>
        <taxon>Magnoliopsida</taxon>
        <taxon>eudicotyledons</taxon>
        <taxon>Gunneridae</taxon>
        <taxon>Pentapetalae</taxon>
        <taxon>asterids</taxon>
        <taxon>campanulids</taxon>
        <taxon>Apiales</taxon>
        <taxon>Apiaceae</taxon>
        <taxon>Apioideae</taxon>
        <taxon>apioid superclade</taxon>
        <taxon>Tordylieae</taxon>
        <taxon>Tordyliinae</taxon>
        <taxon>Heracleum</taxon>
    </lineage>
</organism>
<feature type="repeat" description="ANK" evidence="1">
    <location>
        <begin position="187"/>
        <end position="219"/>
    </location>
</feature>
<dbReference type="InterPro" id="IPR036770">
    <property type="entry name" value="Ankyrin_rpt-contain_sf"/>
</dbReference>
<dbReference type="PROSITE" id="PS50297">
    <property type="entry name" value="ANK_REP_REGION"/>
    <property type="match status" value="2"/>
</dbReference>
<proteinExistence type="predicted"/>
<keyword evidence="4" id="KW-1185">Reference proteome</keyword>
<dbReference type="PANTHER" id="PTHR24121:SF22">
    <property type="entry name" value="PROTEIN ACCELERATED CELL DEATH 6-LIKE"/>
    <property type="match status" value="1"/>
</dbReference>
<sequence>MDSDLFAAAISGNKKILKMRHAVTGVETQLTPTKNTVLHLASESGEAACVEQILIKYADLLCKTNSKGETALHVAVRGGHLKVVRVLLDYAKKASSSDKSKKDVHLQLIRMLNEEQESALHEAVRYDHVEIVKFLIEKDPEDEHSPNKHHMSPLYLATLKGHVASVNAVFANCKQPPGIKTTDKGPDGRTLLHAAVMSGSTECVRCIVRQNLNLTIEKDNNGWTALHYAAYFNFSGIIKDITDEKKYVAYETDKTAERTALHIAAQLGKLAALAHRDALNKDSLTPLDLVRGRYCESGSEQEKVQNLLEQIGAVQNLNLKNTLDMYKPLPRQNATDERLEITRKLSRTRMFIVAFIATITLAIAANLINLPGGNMYQDSRVI</sequence>
<gene>
    <name evidence="3" type="ORF">POM88_018795</name>
</gene>
<evidence type="ECO:0000256" key="1">
    <source>
        <dbReference type="PROSITE-ProRule" id="PRU00023"/>
    </source>
</evidence>
<evidence type="ECO:0000256" key="2">
    <source>
        <dbReference type="SAM" id="Phobius"/>
    </source>
</evidence>
<dbReference type="InterPro" id="IPR002110">
    <property type="entry name" value="Ankyrin_rpt"/>
</dbReference>
<comment type="caution">
    <text evidence="3">The sequence shown here is derived from an EMBL/GenBank/DDBJ whole genome shotgun (WGS) entry which is preliminary data.</text>
</comment>
<feature type="repeat" description="ANK" evidence="1">
    <location>
        <begin position="115"/>
        <end position="138"/>
    </location>
</feature>
<keyword evidence="2" id="KW-1133">Transmembrane helix</keyword>
<dbReference type="PANTHER" id="PTHR24121">
    <property type="entry name" value="NO MECHANORECEPTOR POTENTIAL C, ISOFORM D-RELATED"/>
    <property type="match status" value="1"/>
</dbReference>
<feature type="repeat" description="ANK" evidence="1">
    <location>
        <begin position="67"/>
        <end position="99"/>
    </location>
</feature>
<keyword evidence="1" id="KW-0040">ANK repeat</keyword>
<dbReference type="Gene3D" id="1.25.40.20">
    <property type="entry name" value="Ankyrin repeat-containing domain"/>
    <property type="match status" value="3"/>
</dbReference>
<evidence type="ECO:0000313" key="3">
    <source>
        <dbReference type="EMBL" id="KAK1390617.1"/>
    </source>
</evidence>
<dbReference type="SMART" id="SM00248">
    <property type="entry name" value="ANK"/>
    <property type="match status" value="6"/>
</dbReference>
<dbReference type="AlphaFoldDB" id="A0AAD8MZP7"/>
<dbReference type="PROSITE" id="PS50088">
    <property type="entry name" value="ANK_REPEAT"/>
    <property type="match status" value="3"/>
</dbReference>
<evidence type="ECO:0000313" key="4">
    <source>
        <dbReference type="Proteomes" id="UP001237642"/>
    </source>
</evidence>
<reference evidence="3" key="1">
    <citation type="submission" date="2023-02" db="EMBL/GenBank/DDBJ databases">
        <title>Genome of toxic invasive species Heracleum sosnowskyi carries increased number of genes despite the absence of recent whole-genome duplications.</title>
        <authorList>
            <person name="Schelkunov M."/>
            <person name="Shtratnikova V."/>
            <person name="Makarenko M."/>
            <person name="Klepikova A."/>
            <person name="Omelchenko D."/>
            <person name="Novikova G."/>
            <person name="Obukhova E."/>
            <person name="Bogdanov V."/>
            <person name="Penin A."/>
            <person name="Logacheva M."/>
        </authorList>
    </citation>
    <scope>NUCLEOTIDE SEQUENCE</scope>
    <source>
        <strain evidence="3">Hsosn_3</strain>
        <tissue evidence="3">Leaf</tissue>
    </source>
</reference>
<protein>
    <recommendedName>
        <fullName evidence="5">PGG domain-containing protein</fullName>
    </recommendedName>
</protein>
<dbReference type="EMBL" id="JAUIZM010000004">
    <property type="protein sequence ID" value="KAK1390617.1"/>
    <property type="molecule type" value="Genomic_DNA"/>
</dbReference>
<evidence type="ECO:0008006" key="5">
    <source>
        <dbReference type="Google" id="ProtNLM"/>
    </source>
</evidence>
<dbReference type="SUPFAM" id="SSF48403">
    <property type="entry name" value="Ankyrin repeat"/>
    <property type="match status" value="1"/>
</dbReference>
<dbReference type="Proteomes" id="UP001237642">
    <property type="component" value="Unassembled WGS sequence"/>
</dbReference>
<keyword evidence="2" id="KW-0812">Transmembrane</keyword>
<name>A0AAD8MZP7_9APIA</name>
<accession>A0AAD8MZP7</accession>
<reference evidence="3" key="2">
    <citation type="submission" date="2023-05" db="EMBL/GenBank/DDBJ databases">
        <authorList>
            <person name="Schelkunov M.I."/>
        </authorList>
    </citation>
    <scope>NUCLEOTIDE SEQUENCE</scope>
    <source>
        <strain evidence="3">Hsosn_3</strain>
        <tissue evidence="3">Leaf</tissue>
    </source>
</reference>
<dbReference type="Pfam" id="PF12796">
    <property type="entry name" value="Ank_2"/>
    <property type="match status" value="3"/>
</dbReference>